<reference evidence="1" key="2">
    <citation type="submission" date="2022-01" db="EMBL/GenBank/DDBJ databases">
        <authorList>
            <person name="Yamashiro T."/>
            <person name="Shiraishi A."/>
            <person name="Satake H."/>
            <person name="Nakayama K."/>
        </authorList>
    </citation>
    <scope>NUCLEOTIDE SEQUENCE</scope>
</reference>
<proteinExistence type="predicted"/>
<evidence type="ECO:0000313" key="2">
    <source>
        <dbReference type="Proteomes" id="UP001151760"/>
    </source>
</evidence>
<protein>
    <submittedName>
        <fullName evidence="1">Uncharacterized protein</fullName>
    </submittedName>
</protein>
<sequence>MMESNDTKIPMDPSTKLVKVEDGNSVDATYYRSLIGSLSKQSDTSKEQRSMALYIRKKAAARLQVIATVVMESTPIKEKELPE</sequence>
<organism evidence="1 2">
    <name type="scientific">Tanacetum coccineum</name>
    <dbReference type="NCBI Taxonomy" id="301880"/>
    <lineage>
        <taxon>Eukaryota</taxon>
        <taxon>Viridiplantae</taxon>
        <taxon>Streptophyta</taxon>
        <taxon>Embryophyta</taxon>
        <taxon>Tracheophyta</taxon>
        <taxon>Spermatophyta</taxon>
        <taxon>Magnoliopsida</taxon>
        <taxon>eudicotyledons</taxon>
        <taxon>Gunneridae</taxon>
        <taxon>Pentapetalae</taxon>
        <taxon>asterids</taxon>
        <taxon>campanulids</taxon>
        <taxon>Asterales</taxon>
        <taxon>Asteraceae</taxon>
        <taxon>Asteroideae</taxon>
        <taxon>Anthemideae</taxon>
        <taxon>Anthemidinae</taxon>
        <taxon>Tanacetum</taxon>
    </lineage>
</organism>
<accession>A0ABQ5B6H3</accession>
<dbReference type="Proteomes" id="UP001151760">
    <property type="component" value="Unassembled WGS sequence"/>
</dbReference>
<dbReference type="EMBL" id="BQNB010012915">
    <property type="protein sequence ID" value="GJT09547.1"/>
    <property type="molecule type" value="Genomic_DNA"/>
</dbReference>
<name>A0ABQ5B6H3_9ASTR</name>
<evidence type="ECO:0000313" key="1">
    <source>
        <dbReference type="EMBL" id="GJT09547.1"/>
    </source>
</evidence>
<gene>
    <name evidence="1" type="ORF">Tco_0856589</name>
</gene>
<reference evidence="1" key="1">
    <citation type="journal article" date="2022" name="Int. J. Mol. Sci.">
        <title>Draft Genome of Tanacetum Coccineum: Genomic Comparison of Closely Related Tanacetum-Family Plants.</title>
        <authorList>
            <person name="Yamashiro T."/>
            <person name="Shiraishi A."/>
            <person name="Nakayama K."/>
            <person name="Satake H."/>
        </authorList>
    </citation>
    <scope>NUCLEOTIDE SEQUENCE</scope>
</reference>
<comment type="caution">
    <text evidence="1">The sequence shown here is derived from an EMBL/GenBank/DDBJ whole genome shotgun (WGS) entry which is preliminary data.</text>
</comment>
<keyword evidence="2" id="KW-1185">Reference proteome</keyword>